<dbReference type="OrthoDB" id="269227at2759"/>
<comment type="cofactor">
    <cofactor evidence="2">
        <name>FAD</name>
        <dbReference type="ChEBI" id="CHEBI:57692"/>
    </cofactor>
</comment>
<dbReference type="Pfam" id="PF00732">
    <property type="entry name" value="GMC_oxred_N"/>
    <property type="match status" value="1"/>
</dbReference>
<dbReference type="SUPFAM" id="SSF51905">
    <property type="entry name" value="FAD/NAD(P)-binding domain"/>
    <property type="match status" value="1"/>
</dbReference>
<dbReference type="Gene3D" id="3.30.560.10">
    <property type="entry name" value="Glucose Oxidase, domain 3"/>
    <property type="match status" value="1"/>
</dbReference>
<dbReference type="InterPro" id="IPR007867">
    <property type="entry name" value="GMC_OxRtase_C"/>
</dbReference>
<feature type="binding site" evidence="2">
    <location>
        <position position="259"/>
    </location>
    <ligand>
        <name>FAD</name>
        <dbReference type="ChEBI" id="CHEBI:57692"/>
    </ligand>
</feature>
<dbReference type="Gene3D" id="3.50.50.60">
    <property type="entry name" value="FAD/NAD(P)-binding domain"/>
    <property type="match status" value="1"/>
</dbReference>
<dbReference type="PANTHER" id="PTHR11552:SF227">
    <property type="entry name" value="GLUCOSE DEHYDROGENASE [FAD, QUINONE]-LIKE PROTEIN"/>
    <property type="match status" value="1"/>
</dbReference>
<dbReference type="RefSeq" id="XP_014248783.1">
    <property type="nucleotide sequence ID" value="XM_014393297.2"/>
</dbReference>
<organism evidence="4 5">
    <name type="scientific">Cimex lectularius</name>
    <name type="common">Bed bug</name>
    <name type="synonym">Acanthia lectularia</name>
    <dbReference type="NCBI Taxonomy" id="79782"/>
    <lineage>
        <taxon>Eukaryota</taxon>
        <taxon>Metazoa</taxon>
        <taxon>Ecdysozoa</taxon>
        <taxon>Arthropoda</taxon>
        <taxon>Hexapoda</taxon>
        <taxon>Insecta</taxon>
        <taxon>Pterygota</taxon>
        <taxon>Neoptera</taxon>
        <taxon>Paraneoptera</taxon>
        <taxon>Hemiptera</taxon>
        <taxon>Heteroptera</taxon>
        <taxon>Panheteroptera</taxon>
        <taxon>Cimicomorpha</taxon>
        <taxon>Cimicidae</taxon>
        <taxon>Cimex</taxon>
    </lineage>
</organism>
<dbReference type="InterPro" id="IPR036188">
    <property type="entry name" value="FAD/NAD-bd_sf"/>
</dbReference>
<name>A0A8I6RM10_CIMLE</name>
<dbReference type="GO" id="GO:0016614">
    <property type="term" value="F:oxidoreductase activity, acting on CH-OH group of donors"/>
    <property type="evidence" value="ECO:0007669"/>
    <property type="project" value="InterPro"/>
</dbReference>
<dbReference type="Pfam" id="PF05199">
    <property type="entry name" value="GMC_oxred_C"/>
    <property type="match status" value="1"/>
</dbReference>
<dbReference type="Proteomes" id="UP000494040">
    <property type="component" value="Unassembled WGS sequence"/>
</dbReference>
<dbReference type="OMA" id="KANATIW"/>
<accession>A0A8I6RM10</accession>
<sequence length="592" mass="65809">MELNTTEFFTTFIAAVSTYYPEDVDLNRRPVNWPQDQILDSYDFIIIGAGSAGCVLANRLSEISNWKVLLIEDGGQETAVSDSPALADFNHNTELDWNYTTVSQSRACLAQDGNCEYPRGHVMGGSSTINGMMYVRGSSFDYDEWEADGNPGWGYKDVLPYFIKSETINIPELVDSPYHGKNGPMSVQLPYYKTPLSQISITAAEEFGIPYGDYNGENQNRVMSAQADILGPSRQSTSKGYLNPVRNRKNLHIVMRTRVTKIIIDPTTKTATGVQYVRNGQIYQINAKKEVICSAGSINTPQILMLSGIGPAEELKSLGIPVIANLPVGKYLMDHNQTPLVFLINQNITITASVYKTEESILEYSKYRQGPLTTSGFDAAGFYNTAKDLQSPSDLAFLFSSYLPKSNNQNLPLVMAHVFNTKPLSVGSVTINSTDPFDGPLVDPNYFGNLKDFQVTLKGLKMILEITNTTAMRQLSPQLYKDFYPNCKSIDDMNQLLVCIIQEYSLPIYHPVGTARMGPDPKTSVINSNLAVHGVKKLRVVDASIMPRIVRGNTNAPTIMIAEKASDLIKINFLKKKKLINLLNLLKYRYIL</sequence>
<keyword evidence="2" id="KW-0285">Flavoprotein</keyword>
<feature type="binding site" evidence="2">
    <location>
        <position position="122"/>
    </location>
    <ligand>
        <name>FAD</name>
        <dbReference type="ChEBI" id="CHEBI:57692"/>
    </ligand>
</feature>
<keyword evidence="2" id="KW-0274">FAD</keyword>
<dbReference type="EnsemblMetazoa" id="XM_014393297.2">
    <property type="protein sequence ID" value="XP_014248783.1"/>
    <property type="gene ID" value="LOC106666239"/>
</dbReference>
<evidence type="ECO:0000256" key="2">
    <source>
        <dbReference type="PIRSR" id="PIRSR000137-2"/>
    </source>
</evidence>
<comment type="similarity">
    <text evidence="1">Belongs to the GMC oxidoreductase family.</text>
</comment>
<dbReference type="InterPro" id="IPR000172">
    <property type="entry name" value="GMC_OxRdtase_N"/>
</dbReference>
<dbReference type="PROSITE" id="PS00624">
    <property type="entry name" value="GMC_OXRED_2"/>
    <property type="match status" value="1"/>
</dbReference>
<evidence type="ECO:0000313" key="4">
    <source>
        <dbReference type="EnsemblMetazoa" id="XP_014248783.1"/>
    </source>
</evidence>
<feature type="domain" description="Glucose-methanol-choline oxidoreductase N-terminal" evidence="3">
    <location>
        <begin position="296"/>
        <end position="310"/>
    </location>
</feature>
<proteinExistence type="inferred from homology"/>
<dbReference type="InterPro" id="IPR012132">
    <property type="entry name" value="GMC_OxRdtase"/>
</dbReference>
<dbReference type="GeneID" id="106666239"/>
<reference evidence="4" key="1">
    <citation type="submission" date="2022-01" db="UniProtKB">
        <authorList>
            <consortium name="EnsemblMetazoa"/>
        </authorList>
    </citation>
    <scope>IDENTIFICATION</scope>
</reference>
<protein>
    <recommendedName>
        <fullName evidence="3">Glucose-methanol-choline oxidoreductase N-terminal domain-containing protein</fullName>
    </recommendedName>
</protein>
<dbReference type="PANTHER" id="PTHR11552">
    <property type="entry name" value="GLUCOSE-METHANOL-CHOLINE GMC OXIDOREDUCTASE"/>
    <property type="match status" value="1"/>
</dbReference>
<evidence type="ECO:0000256" key="1">
    <source>
        <dbReference type="ARBA" id="ARBA00010790"/>
    </source>
</evidence>
<dbReference type="AlphaFoldDB" id="A0A8I6RM10"/>
<dbReference type="SUPFAM" id="SSF54373">
    <property type="entry name" value="FAD-linked reductases, C-terminal domain"/>
    <property type="match status" value="1"/>
</dbReference>
<evidence type="ECO:0000313" key="5">
    <source>
        <dbReference type="Proteomes" id="UP000494040"/>
    </source>
</evidence>
<evidence type="ECO:0000259" key="3">
    <source>
        <dbReference type="PROSITE" id="PS00624"/>
    </source>
</evidence>
<dbReference type="GO" id="GO:0050660">
    <property type="term" value="F:flavin adenine dinucleotide binding"/>
    <property type="evidence" value="ECO:0007669"/>
    <property type="project" value="InterPro"/>
</dbReference>
<keyword evidence="5" id="KW-1185">Reference proteome</keyword>
<dbReference type="PIRSF" id="PIRSF000137">
    <property type="entry name" value="Alcohol_oxidase"/>
    <property type="match status" value="1"/>
</dbReference>